<keyword evidence="6" id="KW-1185">Reference proteome</keyword>
<comment type="cofactor">
    <cofactor evidence="4">
        <name>Fe(2+)</name>
        <dbReference type="ChEBI" id="CHEBI:29033"/>
    </cofactor>
    <text evidence="4">Binds 1 Fe(2+) ion.</text>
</comment>
<dbReference type="PRINTS" id="PR01576">
    <property type="entry name" value="PDEFORMYLASE"/>
</dbReference>
<keyword evidence="2 4" id="KW-0479">Metal-binding</keyword>
<gene>
    <name evidence="4" type="primary">def</name>
    <name evidence="5" type="ORF">HQ36_03570</name>
</gene>
<dbReference type="CDD" id="cd00487">
    <property type="entry name" value="Pep_deformylase"/>
    <property type="match status" value="1"/>
</dbReference>
<feature type="binding site" evidence="4">
    <location>
        <position position="143"/>
    </location>
    <ligand>
        <name>Fe cation</name>
        <dbReference type="ChEBI" id="CHEBI:24875"/>
    </ligand>
</feature>
<organism evidence="5 6">
    <name type="scientific">Porphyromonas gingivicanis</name>
    <dbReference type="NCBI Taxonomy" id="266762"/>
    <lineage>
        <taxon>Bacteria</taxon>
        <taxon>Pseudomonadati</taxon>
        <taxon>Bacteroidota</taxon>
        <taxon>Bacteroidia</taxon>
        <taxon>Bacteroidales</taxon>
        <taxon>Porphyromonadaceae</taxon>
        <taxon>Porphyromonas</taxon>
    </lineage>
</organism>
<evidence type="ECO:0000256" key="2">
    <source>
        <dbReference type="ARBA" id="ARBA00022723"/>
    </source>
</evidence>
<dbReference type="Gene3D" id="3.90.45.10">
    <property type="entry name" value="Peptide deformylase"/>
    <property type="match status" value="1"/>
</dbReference>
<feature type="binding site" evidence="4">
    <location>
        <position position="97"/>
    </location>
    <ligand>
        <name>Fe cation</name>
        <dbReference type="ChEBI" id="CHEBI:24875"/>
    </ligand>
</feature>
<dbReference type="AlphaFoldDB" id="A0A0A2G6K5"/>
<feature type="active site" evidence="4">
    <location>
        <position position="140"/>
    </location>
</feature>
<evidence type="ECO:0000256" key="3">
    <source>
        <dbReference type="ARBA" id="ARBA00022801"/>
    </source>
</evidence>
<dbReference type="PANTHER" id="PTHR10458:SF22">
    <property type="entry name" value="PEPTIDE DEFORMYLASE"/>
    <property type="match status" value="1"/>
</dbReference>
<name>A0A0A2G6K5_9PORP</name>
<reference evidence="5 6" key="1">
    <citation type="submission" date="2014-08" db="EMBL/GenBank/DDBJ databases">
        <title>Porphyromonas gingivicanis strain:COT-022_OH1391 Genome sequencing.</title>
        <authorList>
            <person name="Wallis C."/>
            <person name="Deusch O."/>
            <person name="O'Flynn C."/>
            <person name="Davis I."/>
            <person name="Jospin G."/>
            <person name="Darling A.E."/>
            <person name="Coil D.A."/>
            <person name="Alexiev A."/>
            <person name="Horsfall A."/>
            <person name="Kirkwood N."/>
            <person name="Harris S."/>
            <person name="Eisen J.A."/>
        </authorList>
    </citation>
    <scope>NUCLEOTIDE SEQUENCE [LARGE SCALE GENOMIC DNA]</scope>
    <source>
        <strain evidence="6">COT-022 OH1391</strain>
    </source>
</reference>
<comment type="caution">
    <text evidence="5">The sequence shown here is derived from an EMBL/GenBank/DDBJ whole genome shotgun (WGS) entry which is preliminary data.</text>
</comment>
<evidence type="ECO:0000256" key="1">
    <source>
        <dbReference type="ARBA" id="ARBA00010759"/>
    </source>
</evidence>
<keyword evidence="3 4" id="KW-0378">Hydrolase</keyword>
<dbReference type="GO" id="GO:0046872">
    <property type="term" value="F:metal ion binding"/>
    <property type="evidence" value="ECO:0007669"/>
    <property type="project" value="UniProtKB-KW"/>
</dbReference>
<dbReference type="STRING" id="266762.HQ36_03570"/>
<dbReference type="Proteomes" id="UP000030134">
    <property type="component" value="Unassembled WGS sequence"/>
</dbReference>
<dbReference type="NCBIfam" id="NF001159">
    <property type="entry name" value="PRK00150.1-3"/>
    <property type="match status" value="1"/>
</dbReference>
<sequence>MLPVYLYGHPVLREMAQDITPEYPGLKELIESMWVSMYESDGIGLAAPQIGKSIRLLVIDATPMGDVFPECKDFKTVMINAHITERSEDTLSEEEGCLSLPGIHEKVIRPKSITIEYVDENFEPRTQTFSGFAARVIQHEYDHLDGVLFTDHISPLRKRLIKNKLSNIESGRIRPHYPVVVAPPKKKSIR</sequence>
<keyword evidence="4" id="KW-0408">Iron</keyword>
<evidence type="ECO:0000256" key="4">
    <source>
        <dbReference type="HAMAP-Rule" id="MF_00163"/>
    </source>
</evidence>
<keyword evidence="4" id="KW-0648">Protein biosynthesis</keyword>
<proteinExistence type="inferred from homology"/>
<dbReference type="GO" id="GO:0006412">
    <property type="term" value="P:translation"/>
    <property type="evidence" value="ECO:0007669"/>
    <property type="project" value="UniProtKB-UniRule"/>
</dbReference>
<dbReference type="HAMAP" id="MF_00163">
    <property type="entry name" value="Pep_deformylase"/>
    <property type="match status" value="1"/>
</dbReference>
<protein>
    <recommendedName>
        <fullName evidence="4">Peptide deformylase</fullName>
        <shortName evidence="4">PDF</shortName>
        <ecNumber evidence="4">3.5.1.88</ecNumber>
    </recommendedName>
    <alternativeName>
        <fullName evidence="4">Polypeptide deformylase</fullName>
    </alternativeName>
</protein>
<dbReference type="EMBL" id="JQZW01000008">
    <property type="protein sequence ID" value="KGN98015.1"/>
    <property type="molecule type" value="Genomic_DNA"/>
</dbReference>
<comment type="similarity">
    <text evidence="1 4">Belongs to the polypeptide deformylase family.</text>
</comment>
<accession>A0A0A2G6K5</accession>
<evidence type="ECO:0000313" key="5">
    <source>
        <dbReference type="EMBL" id="KGN98015.1"/>
    </source>
</evidence>
<dbReference type="RefSeq" id="WP_025842493.1">
    <property type="nucleotide sequence ID" value="NZ_JQZW01000008.1"/>
</dbReference>
<dbReference type="PANTHER" id="PTHR10458">
    <property type="entry name" value="PEPTIDE DEFORMYLASE"/>
    <property type="match status" value="1"/>
</dbReference>
<dbReference type="EC" id="3.5.1.88" evidence="4"/>
<dbReference type="SUPFAM" id="SSF56420">
    <property type="entry name" value="Peptide deformylase"/>
    <property type="match status" value="1"/>
</dbReference>
<dbReference type="Pfam" id="PF01327">
    <property type="entry name" value="Pep_deformylase"/>
    <property type="match status" value="1"/>
</dbReference>
<dbReference type="eggNOG" id="COG0242">
    <property type="taxonomic scope" value="Bacteria"/>
</dbReference>
<comment type="catalytic activity">
    <reaction evidence="4">
        <text>N-terminal N-formyl-L-methionyl-[peptide] + H2O = N-terminal L-methionyl-[peptide] + formate</text>
        <dbReference type="Rhea" id="RHEA:24420"/>
        <dbReference type="Rhea" id="RHEA-COMP:10639"/>
        <dbReference type="Rhea" id="RHEA-COMP:10640"/>
        <dbReference type="ChEBI" id="CHEBI:15377"/>
        <dbReference type="ChEBI" id="CHEBI:15740"/>
        <dbReference type="ChEBI" id="CHEBI:49298"/>
        <dbReference type="ChEBI" id="CHEBI:64731"/>
        <dbReference type="EC" id="3.5.1.88"/>
    </reaction>
</comment>
<comment type="function">
    <text evidence="4">Removes the formyl group from the N-terminal Met of newly synthesized proteins. Requires at least a dipeptide for an efficient rate of reaction. N-terminal L-methionine is a prerequisite for activity but the enzyme has broad specificity at other positions.</text>
</comment>
<evidence type="ECO:0000313" key="6">
    <source>
        <dbReference type="Proteomes" id="UP000030134"/>
    </source>
</evidence>
<dbReference type="InterPro" id="IPR036821">
    <property type="entry name" value="Peptide_deformylase_sf"/>
</dbReference>
<dbReference type="NCBIfam" id="TIGR00079">
    <property type="entry name" value="pept_deformyl"/>
    <property type="match status" value="1"/>
</dbReference>
<dbReference type="GO" id="GO:0042586">
    <property type="term" value="F:peptide deformylase activity"/>
    <property type="evidence" value="ECO:0007669"/>
    <property type="project" value="UniProtKB-UniRule"/>
</dbReference>
<feature type="binding site" evidence="4">
    <location>
        <position position="139"/>
    </location>
    <ligand>
        <name>Fe cation</name>
        <dbReference type="ChEBI" id="CHEBI:24875"/>
    </ligand>
</feature>
<dbReference type="InterPro" id="IPR023635">
    <property type="entry name" value="Peptide_deformylase"/>
</dbReference>
<dbReference type="PIRSF" id="PIRSF004749">
    <property type="entry name" value="Pep_def"/>
    <property type="match status" value="1"/>
</dbReference>